<dbReference type="InterPro" id="IPR038062">
    <property type="entry name" value="ScdA-like_N_sf"/>
</dbReference>
<comment type="caution">
    <text evidence="1">The sequence shown here is derived from an EMBL/GenBank/DDBJ whole genome shotgun (WGS) entry which is preliminary data.</text>
</comment>
<protein>
    <submittedName>
        <fullName evidence="1">Uncharacterized protein</fullName>
    </submittedName>
</protein>
<dbReference type="EMBL" id="NIBL01000001">
    <property type="protein sequence ID" value="OUZ18504.1"/>
    <property type="molecule type" value="Genomic_DNA"/>
</dbReference>
<dbReference type="Proteomes" id="UP000196503">
    <property type="component" value="Unassembled WGS sequence"/>
</dbReference>
<dbReference type="AlphaFoldDB" id="A0A1Y3UWA9"/>
<sequence>MKELDLNLTLYQLVQSYPEILDIMFRLGFKEIKAPGMLQTAGRYMTIPKGAKLKKIPLEQIIRAFENAGFTVVGGK</sequence>
<reference evidence="1 2" key="1">
    <citation type="submission" date="2017-05" db="EMBL/GenBank/DDBJ databases">
        <title>The Genome Sequence of Enterococcus faecium 2D5_DIV0622.</title>
        <authorList>
            <consortium name="The Broad Institute Genomics Platform"/>
            <consortium name="The Broad Institute Genomic Center for Infectious Diseases"/>
            <person name="Earl A."/>
            <person name="Manson A."/>
            <person name="Schwartman J."/>
            <person name="Gilmore M."/>
            <person name="Abouelleil A."/>
            <person name="Cao P."/>
            <person name="Chapman S."/>
            <person name="Cusick C."/>
            <person name="Shea T."/>
            <person name="Young S."/>
            <person name="Neafsey D."/>
            <person name="Nusbaum C."/>
            <person name="Birren B."/>
        </authorList>
    </citation>
    <scope>NUCLEOTIDE SEQUENCE [LARGE SCALE GENOMIC DNA]</scope>
    <source>
        <strain evidence="1 2">2D5_DIV0622</strain>
    </source>
</reference>
<organism evidence="1 2">
    <name type="scientific">Enterococcus cecorum</name>
    <dbReference type="NCBI Taxonomy" id="44008"/>
    <lineage>
        <taxon>Bacteria</taxon>
        <taxon>Bacillati</taxon>
        <taxon>Bacillota</taxon>
        <taxon>Bacilli</taxon>
        <taxon>Lactobacillales</taxon>
        <taxon>Enterococcaceae</taxon>
        <taxon>Enterococcus</taxon>
    </lineage>
</organism>
<dbReference type="Gene3D" id="1.10.3910.10">
    <property type="entry name" value="SP0561-like"/>
    <property type="match status" value="1"/>
</dbReference>
<dbReference type="Pfam" id="PF08984">
    <property type="entry name" value="DUF1858"/>
    <property type="match status" value="1"/>
</dbReference>
<accession>A0A1Y3UWA9</accession>
<dbReference type="InterPro" id="IPR015077">
    <property type="entry name" value="DUF1858"/>
</dbReference>
<dbReference type="RefSeq" id="WP_047342114.1">
    <property type="nucleotide sequence ID" value="NZ_JAKYKJ010000080.1"/>
</dbReference>
<proteinExistence type="predicted"/>
<evidence type="ECO:0000313" key="1">
    <source>
        <dbReference type="EMBL" id="OUZ18504.1"/>
    </source>
</evidence>
<name>A0A1Y3UWA9_9ENTE</name>
<dbReference type="SUPFAM" id="SSF140683">
    <property type="entry name" value="SP0561-like"/>
    <property type="match status" value="1"/>
</dbReference>
<gene>
    <name evidence="1" type="ORF">A5869_000145</name>
</gene>
<evidence type="ECO:0000313" key="2">
    <source>
        <dbReference type="Proteomes" id="UP000196503"/>
    </source>
</evidence>